<dbReference type="GO" id="GO:0006261">
    <property type="term" value="P:DNA-templated DNA replication"/>
    <property type="evidence" value="ECO:0007669"/>
    <property type="project" value="TreeGrafter"/>
</dbReference>
<dbReference type="InterPro" id="IPR027417">
    <property type="entry name" value="P-loop_NTPase"/>
</dbReference>
<dbReference type="Gene3D" id="1.10.3710.10">
    <property type="entry name" value="DNA polymerase III clamp loader subunits, C-terminal domain"/>
    <property type="match status" value="1"/>
</dbReference>
<dbReference type="AlphaFoldDB" id="A0A448ZWW4"/>
<keyword evidence="2" id="KW-0067">ATP-binding</keyword>
<dbReference type="EMBL" id="LR214940">
    <property type="protein sequence ID" value="VEU55593.1"/>
    <property type="molecule type" value="Genomic_DNA"/>
</dbReference>
<dbReference type="Pfam" id="PF16193">
    <property type="entry name" value="AAA_assoc_2"/>
    <property type="match status" value="1"/>
</dbReference>
<dbReference type="SUPFAM" id="SSF48019">
    <property type="entry name" value="post-AAA+ oligomerization domain-like"/>
    <property type="match status" value="1"/>
</dbReference>
<proteinExistence type="predicted"/>
<dbReference type="InterPro" id="IPR008921">
    <property type="entry name" value="DNA_pol3_clamp-load_cplx_C"/>
</dbReference>
<accession>A0A448ZWW4</accession>
<evidence type="ECO:0000313" key="5">
    <source>
        <dbReference type="Proteomes" id="UP000290482"/>
    </source>
</evidence>
<name>A0A448ZWW4_METOS</name>
<dbReference type="KEGG" id="mob:NCTC10112_00311"/>
<dbReference type="PANTHER" id="PTHR13779:SF7">
    <property type="entry name" value="ATPASE WRNIP1"/>
    <property type="match status" value="1"/>
</dbReference>
<dbReference type="GO" id="GO:0009378">
    <property type="term" value="F:four-way junction helicase activity"/>
    <property type="evidence" value="ECO:0007669"/>
    <property type="project" value="InterPro"/>
</dbReference>
<dbReference type="SMART" id="SM00382">
    <property type="entry name" value="AAA"/>
    <property type="match status" value="1"/>
</dbReference>
<dbReference type="CDD" id="cd18139">
    <property type="entry name" value="HLD_clamp_RarA"/>
    <property type="match status" value="1"/>
</dbReference>
<keyword evidence="5" id="KW-1185">Reference proteome</keyword>
<protein>
    <submittedName>
        <fullName evidence="4">ATPase</fullName>
    </submittedName>
</protein>
<dbReference type="InterPro" id="IPR032423">
    <property type="entry name" value="AAA_assoc_2"/>
</dbReference>
<sequence>MNKNFALSSRPKTLDNFICTKAHKIIFSNIIESKDFSSFIFFGSPGTGKSTIAYILASSLTDKYSYFNAATDKKEDLVSKIKNSKIIIIDEIHRLNKDKQDILLPYLENKEITVYATTTENPYFKINPALRSRMLIVELKKPSHDEILEALKNTLSSNAAELEKYITNDILEHIAMQSGLDYRCALNNLELVCTLFSRNKNLKLDDIKSFLPSIQFAANKNGEEHYNYLSAFHKSLRGSDPDASLYYGFLIVKSGDFDGLFRRMLCATYEDVGLANVHLSAAINSAISAFERLGMPEGYLPIAYAILQIALSPKSNSAYLAALQVQRDLENGLIYDTPAFLKDSHYKSAKKLGRGNEYKYPHDYPNHYIKQKYLPNELNDNNRYYNYQLQGYEAKINEYWKIIKGEK</sequence>
<keyword evidence="1" id="KW-0547">Nucleotide-binding</keyword>
<gene>
    <name evidence="4" type="primary">mgs1_1</name>
    <name evidence="4" type="ORF">NCTC10112_00311</name>
</gene>
<dbReference type="InterPro" id="IPR008824">
    <property type="entry name" value="RuvB-like_N"/>
</dbReference>
<dbReference type="InterPro" id="IPR021886">
    <property type="entry name" value="MgsA_C"/>
</dbReference>
<dbReference type="Gene3D" id="3.40.50.300">
    <property type="entry name" value="P-loop containing nucleotide triphosphate hydrolases"/>
    <property type="match status" value="1"/>
</dbReference>
<dbReference type="InterPro" id="IPR051314">
    <property type="entry name" value="AAA_ATPase_RarA/MGS1/WRNIP1"/>
</dbReference>
<evidence type="ECO:0000259" key="3">
    <source>
        <dbReference type="SMART" id="SM00382"/>
    </source>
</evidence>
<dbReference type="RefSeq" id="WP_027120307.1">
    <property type="nucleotide sequence ID" value="NZ_LR214940.1"/>
</dbReference>
<dbReference type="GO" id="GO:0003677">
    <property type="term" value="F:DNA binding"/>
    <property type="evidence" value="ECO:0007669"/>
    <property type="project" value="InterPro"/>
</dbReference>
<dbReference type="PANTHER" id="PTHR13779">
    <property type="entry name" value="WERNER HELICASE-INTERACTING PROTEIN 1 FAMILY MEMBER"/>
    <property type="match status" value="1"/>
</dbReference>
<feature type="domain" description="AAA+ ATPase" evidence="3">
    <location>
        <begin position="35"/>
        <end position="142"/>
    </location>
</feature>
<organism evidence="4 5">
    <name type="scientific">Metamycoplasma orale</name>
    <name type="common">Mycoplasma orale</name>
    <dbReference type="NCBI Taxonomy" id="2121"/>
    <lineage>
        <taxon>Bacteria</taxon>
        <taxon>Bacillati</taxon>
        <taxon>Mycoplasmatota</taxon>
        <taxon>Mycoplasmoidales</taxon>
        <taxon>Metamycoplasmataceae</taxon>
        <taxon>Metamycoplasma</taxon>
    </lineage>
</organism>
<evidence type="ECO:0000256" key="2">
    <source>
        <dbReference type="ARBA" id="ARBA00022840"/>
    </source>
</evidence>
<dbReference type="GO" id="GO:0008047">
    <property type="term" value="F:enzyme activator activity"/>
    <property type="evidence" value="ECO:0007669"/>
    <property type="project" value="TreeGrafter"/>
</dbReference>
<dbReference type="InterPro" id="IPR003593">
    <property type="entry name" value="AAA+_ATPase"/>
</dbReference>
<evidence type="ECO:0000313" key="4">
    <source>
        <dbReference type="EMBL" id="VEU55593.1"/>
    </source>
</evidence>
<dbReference type="Pfam" id="PF12002">
    <property type="entry name" value="MgsA_C"/>
    <property type="match status" value="1"/>
</dbReference>
<dbReference type="Pfam" id="PF05496">
    <property type="entry name" value="RuvB_N"/>
    <property type="match status" value="1"/>
</dbReference>
<dbReference type="SUPFAM" id="SSF52540">
    <property type="entry name" value="P-loop containing nucleoside triphosphate hydrolases"/>
    <property type="match status" value="1"/>
</dbReference>
<dbReference type="GO" id="GO:0000731">
    <property type="term" value="P:DNA synthesis involved in DNA repair"/>
    <property type="evidence" value="ECO:0007669"/>
    <property type="project" value="TreeGrafter"/>
</dbReference>
<reference evidence="4 5" key="1">
    <citation type="submission" date="2019-01" db="EMBL/GenBank/DDBJ databases">
        <authorList>
            <consortium name="Pathogen Informatics"/>
        </authorList>
    </citation>
    <scope>NUCLEOTIDE SEQUENCE [LARGE SCALE GENOMIC DNA]</scope>
    <source>
        <strain evidence="4 5">NCTC10112</strain>
    </source>
</reference>
<dbReference type="GO" id="GO:0005524">
    <property type="term" value="F:ATP binding"/>
    <property type="evidence" value="ECO:0007669"/>
    <property type="project" value="UniProtKB-KW"/>
</dbReference>
<dbReference type="GO" id="GO:0017116">
    <property type="term" value="F:single-stranded DNA helicase activity"/>
    <property type="evidence" value="ECO:0007669"/>
    <property type="project" value="TreeGrafter"/>
</dbReference>
<dbReference type="Gene3D" id="1.20.272.10">
    <property type="match status" value="1"/>
</dbReference>
<dbReference type="OrthoDB" id="9778364at2"/>
<dbReference type="GO" id="GO:0006310">
    <property type="term" value="P:DNA recombination"/>
    <property type="evidence" value="ECO:0007669"/>
    <property type="project" value="InterPro"/>
</dbReference>
<evidence type="ECO:0000256" key="1">
    <source>
        <dbReference type="ARBA" id="ARBA00022741"/>
    </source>
</evidence>
<dbReference type="CDD" id="cd00009">
    <property type="entry name" value="AAA"/>
    <property type="match status" value="1"/>
</dbReference>
<dbReference type="Proteomes" id="UP000290482">
    <property type="component" value="Chromosome"/>
</dbReference>